<accession>A0A9X1HRT9</accession>
<feature type="domain" description="SGNH hydrolase-type esterase" evidence="1">
    <location>
        <begin position="15"/>
        <end position="192"/>
    </location>
</feature>
<dbReference type="CDD" id="cd01832">
    <property type="entry name" value="SGNH_hydrolase_like_1"/>
    <property type="match status" value="1"/>
</dbReference>
<dbReference type="InterPro" id="IPR013830">
    <property type="entry name" value="SGNH_hydro"/>
</dbReference>
<dbReference type="GO" id="GO:0016788">
    <property type="term" value="F:hydrolase activity, acting on ester bonds"/>
    <property type="evidence" value="ECO:0007669"/>
    <property type="project" value="UniProtKB-ARBA"/>
</dbReference>
<dbReference type="EMBL" id="JAIXNE010000004">
    <property type="protein sequence ID" value="MCA6077173.1"/>
    <property type="molecule type" value="Genomic_DNA"/>
</dbReference>
<evidence type="ECO:0000313" key="2">
    <source>
        <dbReference type="EMBL" id="MCA6074868.1"/>
    </source>
</evidence>
<protein>
    <submittedName>
        <fullName evidence="3">SGNH/GDSL hydrolase family protein</fullName>
    </submittedName>
</protein>
<dbReference type="AlphaFoldDB" id="A0A9X1HRT9"/>
<dbReference type="SUPFAM" id="SSF52266">
    <property type="entry name" value="SGNH hydrolase"/>
    <property type="match status" value="1"/>
</dbReference>
<evidence type="ECO:0000259" key="1">
    <source>
        <dbReference type="Pfam" id="PF13472"/>
    </source>
</evidence>
<dbReference type="Pfam" id="PF13472">
    <property type="entry name" value="Lipase_GDSL_2"/>
    <property type="match status" value="1"/>
</dbReference>
<sequence length="210" mass="23798">MNNQSEQKEMRQFLALGDSYTIGESVGEDDRWPVQLAEEINSLADSAFAAPVIIARTGWRTDELISAIGDRKPTDDFDLVSLLIGVNNQYQQRPVEDYRKEFRDLVEIAIQKARGNPDRVLVVSIPDYGYTPFGAANKEKISAELDNYNEINRSIAQEYDVIYVSITDISRSTDASLVADDNLHPSARQYELWVERILASERFAAEFLND</sequence>
<reference evidence="3" key="1">
    <citation type="submission" date="2021-09" db="EMBL/GenBank/DDBJ databases">
        <title>Fulvivirga sp. isolated from coastal sediment.</title>
        <authorList>
            <person name="Yu H."/>
        </authorList>
    </citation>
    <scope>NUCLEOTIDE SEQUENCE</scope>
    <source>
        <strain evidence="3">1062</strain>
    </source>
</reference>
<organism evidence="3 5">
    <name type="scientific">Fulvivirga sedimenti</name>
    <dbReference type="NCBI Taxonomy" id="2879465"/>
    <lineage>
        <taxon>Bacteria</taxon>
        <taxon>Pseudomonadati</taxon>
        <taxon>Bacteroidota</taxon>
        <taxon>Cytophagia</taxon>
        <taxon>Cytophagales</taxon>
        <taxon>Fulvivirgaceae</taxon>
        <taxon>Fulvivirga</taxon>
    </lineage>
</organism>
<dbReference type="InterPro" id="IPR036514">
    <property type="entry name" value="SGNH_hydro_sf"/>
</dbReference>
<dbReference type="RefSeq" id="WP_225697978.1">
    <property type="nucleotide sequence ID" value="NZ_JAIXNE010000002.1"/>
</dbReference>
<keyword evidence="5" id="KW-1185">Reference proteome</keyword>
<evidence type="ECO:0000313" key="3">
    <source>
        <dbReference type="EMBL" id="MCA6076045.1"/>
    </source>
</evidence>
<dbReference type="Proteomes" id="UP001139409">
    <property type="component" value="Unassembled WGS sequence"/>
</dbReference>
<gene>
    <name evidence="2" type="ORF">LDX50_08305</name>
    <name evidence="3" type="ORF">LDX50_14275</name>
    <name evidence="4" type="ORF">LDX50_19995</name>
</gene>
<proteinExistence type="predicted"/>
<name>A0A9X1HRT9_9BACT</name>
<dbReference type="Gene3D" id="3.40.50.1110">
    <property type="entry name" value="SGNH hydrolase"/>
    <property type="match status" value="1"/>
</dbReference>
<keyword evidence="3" id="KW-0378">Hydrolase</keyword>
<comment type="caution">
    <text evidence="3">The sequence shown here is derived from an EMBL/GenBank/DDBJ whole genome shotgun (WGS) entry which is preliminary data.</text>
</comment>
<dbReference type="EMBL" id="JAIXNE010000003">
    <property type="protein sequence ID" value="MCA6076045.1"/>
    <property type="molecule type" value="Genomic_DNA"/>
</dbReference>
<evidence type="ECO:0000313" key="5">
    <source>
        <dbReference type="Proteomes" id="UP001139409"/>
    </source>
</evidence>
<evidence type="ECO:0000313" key="4">
    <source>
        <dbReference type="EMBL" id="MCA6077173.1"/>
    </source>
</evidence>
<dbReference type="EMBL" id="JAIXNE010000002">
    <property type="protein sequence ID" value="MCA6074868.1"/>
    <property type="molecule type" value="Genomic_DNA"/>
</dbReference>